<dbReference type="STRING" id="2034155.BMI79_00870"/>
<comment type="caution">
    <text evidence="2">The sequence shown here is derived from an EMBL/GenBank/DDBJ whole genome shotgun (WGS) entry which is preliminary data.</text>
</comment>
<evidence type="ECO:0000313" key="3">
    <source>
        <dbReference type="Proteomes" id="UP000216021"/>
    </source>
</evidence>
<feature type="region of interest" description="Disordered" evidence="1">
    <location>
        <begin position="16"/>
        <end position="39"/>
    </location>
</feature>
<sequence length="344" mass="38161">MRYYRIEITDENGQSIKDAAGNDIGPWDSDKNPLNESTRPGAPLHITLDAPTFGSDMLAGGAMLTVFGLPVSVLRQAVNLHLAHITVYGGFSAGLPLANPTRKGVLLKGQIYGPFGNWQGVHQTLNLPVWPSNIIDDVGKPFTITMDGRQGDKLSDVILRALQVTYQNSAQKLEINVNIHQNLVLYEDWKAIFRSIFEMSQMLKRVTPGMLGQRTYSGVNIAVQKNKINVFDGSDGKQAKPIQARDLIGQPTWLEPQRISIKTSMRADIEVGDWITLPFDAIGENSILAVGNQMGQYSEKQRLSFSGTYEVMGVRHIGDYYNVSEDGWVTVYEAVPRLKDVVNR</sequence>
<dbReference type="OrthoDB" id="9074499at2"/>
<name>A0A1S8CP84_9GAMM</name>
<dbReference type="RefSeq" id="WP_076939957.1">
    <property type="nucleotide sequence ID" value="NZ_MOXD01000001.1"/>
</dbReference>
<dbReference type="AlphaFoldDB" id="A0A1S8CP84"/>
<dbReference type="Proteomes" id="UP000216021">
    <property type="component" value="Unassembled WGS sequence"/>
</dbReference>
<dbReference type="EMBL" id="MOXD01000001">
    <property type="protein sequence ID" value="OMQ26912.1"/>
    <property type="molecule type" value="Genomic_DNA"/>
</dbReference>
<keyword evidence="3" id="KW-1185">Reference proteome</keyword>
<proteinExistence type="predicted"/>
<accession>A0A1S8CP84</accession>
<evidence type="ECO:0000256" key="1">
    <source>
        <dbReference type="SAM" id="MobiDB-lite"/>
    </source>
</evidence>
<protein>
    <submittedName>
        <fullName evidence="2">Uncharacterized protein</fullName>
    </submittedName>
</protein>
<reference evidence="2 3" key="1">
    <citation type="submission" date="2016-11" db="EMBL/GenBank/DDBJ databases">
        <title>Rahnella oryzae sp. nov., isolated from rice root.</title>
        <authorList>
            <person name="Zhang X.-X."/>
            <person name="Zhang J."/>
        </authorList>
    </citation>
    <scope>NUCLEOTIDE SEQUENCE [LARGE SCALE GENOMIC DNA]</scope>
    <source>
        <strain evidence="2 3">J11-6</strain>
    </source>
</reference>
<gene>
    <name evidence="2" type="ORF">BMI79_00870</name>
</gene>
<evidence type="ECO:0000313" key="2">
    <source>
        <dbReference type="EMBL" id="OMQ26912.1"/>
    </source>
</evidence>
<organism evidence="2 3">
    <name type="scientific">Serratia oryzae</name>
    <dbReference type="NCBI Taxonomy" id="2034155"/>
    <lineage>
        <taxon>Bacteria</taxon>
        <taxon>Pseudomonadati</taxon>
        <taxon>Pseudomonadota</taxon>
        <taxon>Gammaproteobacteria</taxon>
        <taxon>Enterobacterales</taxon>
        <taxon>Yersiniaceae</taxon>
        <taxon>Serratia</taxon>
    </lineage>
</organism>